<evidence type="ECO:0000313" key="1">
    <source>
        <dbReference type="EMBL" id="PIO97046.1"/>
    </source>
</evidence>
<dbReference type="EMBL" id="NQVN01000022">
    <property type="protein sequence ID" value="PIO97046.1"/>
    <property type="molecule type" value="Genomic_DNA"/>
</dbReference>
<dbReference type="Proteomes" id="UP000231070">
    <property type="component" value="Unassembled WGS sequence"/>
</dbReference>
<proteinExistence type="predicted"/>
<accession>A0A2G9WQS2</accession>
<protein>
    <submittedName>
        <fullName evidence="1">Uncharacterized protein</fullName>
    </submittedName>
</protein>
<keyword evidence="2" id="KW-1185">Reference proteome</keyword>
<dbReference type="AlphaFoldDB" id="A0A2G9WQS2"/>
<evidence type="ECO:0000313" key="2">
    <source>
        <dbReference type="Proteomes" id="UP000231070"/>
    </source>
</evidence>
<organism evidence="1 2">
    <name type="scientific">Pleomorphomonas carboxyditropha</name>
    <dbReference type="NCBI Taxonomy" id="2023338"/>
    <lineage>
        <taxon>Bacteria</taxon>
        <taxon>Pseudomonadati</taxon>
        <taxon>Pseudomonadota</taxon>
        <taxon>Alphaproteobacteria</taxon>
        <taxon>Hyphomicrobiales</taxon>
        <taxon>Pleomorphomonadaceae</taxon>
        <taxon>Pleomorphomonas</taxon>
    </lineage>
</organism>
<comment type="caution">
    <text evidence="1">The sequence shown here is derived from an EMBL/GenBank/DDBJ whole genome shotgun (WGS) entry which is preliminary data.</text>
</comment>
<name>A0A2G9WQS2_9HYPH</name>
<sequence length="154" mass="18051">MQAAQFYNRTMRPVYVEYARQFDGHFLTLASSVCLPVSDFHNLIREFHKRLDRSLLGRSYYRKAWDERTQGIMFLEQITSHIHGHALVNFAGSRSEAELQNICHSVWREVCPGGEVTVQRQGEKSPARYATKEFENWEHDDLKQVILFKDFVGK</sequence>
<reference evidence="1 2" key="1">
    <citation type="submission" date="2017-08" db="EMBL/GenBank/DDBJ databases">
        <title>Pleomorphomonas carboxidotrophicus sp. nov., a new mesophilic hydrogenogenic carboxidotroph.</title>
        <authorList>
            <person name="Esquivel-Elizondo S."/>
            <person name="Krajmalnik-Brown R."/>
            <person name="Maldonado J."/>
        </authorList>
    </citation>
    <scope>NUCLEOTIDE SEQUENCE [LARGE SCALE GENOMIC DNA]</scope>
    <source>
        <strain evidence="1 2">SVCO-16</strain>
    </source>
</reference>
<gene>
    <name evidence="1" type="ORF">CJ014_22365</name>
</gene>